<evidence type="ECO:0000256" key="4">
    <source>
        <dbReference type="ARBA" id="ARBA00022475"/>
    </source>
</evidence>
<dbReference type="PANTHER" id="PTHR34182:SF1">
    <property type="entry name" value="PROTEIN-EXPORT MEMBRANE PROTEIN SECG"/>
    <property type="match status" value="1"/>
</dbReference>
<accession>A0A7H0VI40</accession>
<evidence type="ECO:0000256" key="11">
    <source>
        <dbReference type="SAM" id="MobiDB-lite"/>
    </source>
</evidence>
<evidence type="ECO:0000256" key="6">
    <source>
        <dbReference type="ARBA" id="ARBA00022927"/>
    </source>
</evidence>
<dbReference type="GO" id="GO:0009306">
    <property type="term" value="P:protein secretion"/>
    <property type="evidence" value="ECO:0007669"/>
    <property type="project" value="UniProtKB-UniRule"/>
</dbReference>
<evidence type="ECO:0000313" key="13">
    <source>
        <dbReference type="Proteomes" id="UP000516305"/>
    </source>
</evidence>
<gene>
    <name evidence="12" type="primary">secG</name>
    <name evidence="12" type="ORF">H4K34_05975</name>
</gene>
<comment type="subcellular location">
    <subcellularLocation>
        <location evidence="1 10">Cell membrane</location>
        <topology evidence="1 10">Multi-pass membrane protein</topology>
    </subcellularLocation>
</comment>
<evidence type="ECO:0000256" key="7">
    <source>
        <dbReference type="ARBA" id="ARBA00022989"/>
    </source>
</evidence>
<evidence type="ECO:0000256" key="10">
    <source>
        <dbReference type="RuleBase" id="RU365087"/>
    </source>
</evidence>
<dbReference type="GO" id="GO:0005886">
    <property type="term" value="C:plasma membrane"/>
    <property type="evidence" value="ECO:0007669"/>
    <property type="project" value="UniProtKB-SubCell"/>
</dbReference>
<dbReference type="KEGG" id="chyd:H4K34_05975"/>
<keyword evidence="4 10" id="KW-1003">Cell membrane</keyword>
<organism evidence="12 13">
    <name type="scientific">Croceimicrobium hydrocarbonivorans</name>
    <dbReference type="NCBI Taxonomy" id="2761580"/>
    <lineage>
        <taxon>Bacteria</taxon>
        <taxon>Pseudomonadati</taxon>
        <taxon>Bacteroidota</taxon>
        <taxon>Flavobacteriia</taxon>
        <taxon>Flavobacteriales</taxon>
        <taxon>Owenweeksiaceae</taxon>
        <taxon>Croceimicrobium</taxon>
    </lineage>
</organism>
<dbReference type="GO" id="GO:0015450">
    <property type="term" value="F:protein-transporting ATPase activity"/>
    <property type="evidence" value="ECO:0007669"/>
    <property type="project" value="UniProtKB-UniRule"/>
</dbReference>
<keyword evidence="13" id="KW-1185">Reference proteome</keyword>
<dbReference type="InterPro" id="IPR004692">
    <property type="entry name" value="SecG"/>
</dbReference>
<evidence type="ECO:0000256" key="5">
    <source>
        <dbReference type="ARBA" id="ARBA00022692"/>
    </source>
</evidence>
<comment type="similarity">
    <text evidence="2 10">Belongs to the SecG family.</text>
</comment>
<dbReference type="Pfam" id="PF03840">
    <property type="entry name" value="SecG"/>
    <property type="match status" value="1"/>
</dbReference>
<dbReference type="Proteomes" id="UP000516305">
    <property type="component" value="Chromosome"/>
</dbReference>
<keyword evidence="6 10" id="KW-0653">Protein transport</keyword>
<evidence type="ECO:0000256" key="1">
    <source>
        <dbReference type="ARBA" id="ARBA00004651"/>
    </source>
</evidence>
<keyword evidence="5 10" id="KW-0812">Transmembrane</keyword>
<feature type="transmembrane region" description="Helical" evidence="10">
    <location>
        <begin position="55"/>
        <end position="74"/>
    </location>
</feature>
<dbReference type="PRINTS" id="PR01651">
    <property type="entry name" value="SECGEXPORT"/>
</dbReference>
<keyword evidence="9 10" id="KW-0472">Membrane</keyword>
<dbReference type="GO" id="GO:0043952">
    <property type="term" value="P:protein transport by the Sec complex"/>
    <property type="evidence" value="ECO:0007669"/>
    <property type="project" value="TreeGrafter"/>
</dbReference>
<evidence type="ECO:0000256" key="9">
    <source>
        <dbReference type="ARBA" id="ARBA00023136"/>
    </source>
</evidence>
<protein>
    <recommendedName>
        <fullName evidence="10">Protein-export membrane protein SecG</fullName>
    </recommendedName>
</protein>
<dbReference type="PANTHER" id="PTHR34182">
    <property type="entry name" value="PROTEIN-EXPORT MEMBRANE PROTEIN SECG"/>
    <property type="match status" value="1"/>
</dbReference>
<dbReference type="AlphaFoldDB" id="A0A7H0VI40"/>
<keyword evidence="3 10" id="KW-0813">Transport</keyword>
<sequence length="122" mass="12825">MTLLLTTLIIVTCILLIIIVLVQNPKGGGLSSSFGGGGTQLFGGVKKTTDFLDRGTWALAIVLVVLVMISNIALSPDNVRVEQRESALDDVQVEQAPAPAQFSMPAGDAPADMPESVDDTEE</sequence>
<dbReference type="EMBL" id="CP060139">
    <property type="protein sequence ID" value="QNR25388.1"/>
    <property type="molecule type" value="Genomic_DNA"/>
</dbReference>
<comment type="caution">
    <text evidence="10">Lacks conserved residue(s) required for the propagation of feature annotation.</text>
</comment>
<dbReference type="NCBIfam" id="TIGR00810">
    <property type="entry name" value="secG"/>
    <property type="match status" value="1"/>
</dbReference>
<evidence type="ECO:0000256" key="2">
    <source>
        <dbReference type="ARBA" id="ARBA00008445"/>
    </source>
</evidence>
<evidence type="ECO:0000256" key="8">
    <source>
        <dbReference type="ARBA" id="ARBA00023010"/>
    </source>
</evidence>
<comment type="function">
    <text evidence="10">Involved in protein export. Participates in an early event of protein translocation.</text>
</comment>
<reference evidence="12 13" key="1">
    <citation type="submission" date="2020-08" db="EMBL/GenBank/DDBJ databases">
        <title>Croceimicrobium hydrocarbonivorans gen. nov., sp. nov., a novel marine bacterium isolated from a bacterial consortium that degrades polyethylene terephthalate.</title>
        <authorList>
            <person name="Liu R."/>
        </authorList>
    </citation>
    <scope>NUCLEOTIDE SEQUENCE [LARGE SCALE GENOMIC DNA]</scope>
    <source>
        <strain evidence="12 13">A20-9</strain>
    </source>
</reference>
<dbReference type="GO" id="GO:0065002">
    <property type="term" value="P:intracellular protein transmembrane transport"/>
    <property type="evidence" value="ECO:0007669"/>
    <property type="project" value="TreeGrafter"/>
</dbReference>
<evidence type="ECO:0000256" key="3">
    <source>
        <dbReference type="ARBA" id="ARBA00022448"/>
    </source>
</evidence>
<evidence type="ECO:0000313" key="12">
    <source>
        <dbReference type="EMBL" id="QNR25388.1"/>
    </source>
</evidence>
<proteinExistence type="inferred from homology"/>
<dbReference type="RefSeq" id="WP_210759915.1">
    <property type="nucleotide sequence ID" value="NZ_CP060139.1"/>
</dbReference>
<keyword evidence="8 10" id="KW-0811">Translocation</keyword>
<keyword evidence="7 10" id="KW-1133">Transmembrane helix</keyword>
<name>A0A7H0VI40_9FLAO</name>
<feature type="region of interest" description="Disordered" evidence="11">
    <location>
        <begin position="98"/>
        <end position="122"/>
    </location>
</feature>